<dbReference type="EMBL" id="DXAM01000076">
    <property type="protein sequence ID" value="HJA04285.1"/>
    <property type="molecule type" value="Genomic_DNA"/>
</dbReference>
<evidence type="ECO:0000256" key="2">
    <source>
        <dbReference type="SAM" id="Phobius"/>
    </source>
</evidence>
<keyword evidence="2" id="KW-1133">Transmembrane helix</keyword>
<comment type="caution">
    <text evidence="3">The sequence shown here is derived from an EMBL/GenBank/DDBJ whole genome shotgun (WGS) entry which is preliminary data.</text>
</comment>
<evidence type="ECO:0008006" key="5">
    <source>
        <dbReference type="Google" id="ProtNLM"/>
    </source>
</evidence>
<evidence type="ECO:0000313" key="3">
    <source>
        <dbReference type="EMBL" id="HJA04285.1"/>
    </source>
</evidence>
<proteinExistence type="predicted"/>
<keyword evidence="2" id="KW-0812">Transmembrane</keyword>
<evidence type="ECO:0000313" key="4">
    <source>
        <dbReference type="Proteomes" id="UP000824220"/>
    </source>
</evidence>
<gene>
    <name evidence="3" type="ORF">H9800_05435</name>
</gene>
<name>A0A9D2H656_9MICO</name>
<reference evidence="3" key="2">
    <citation type="submission" date="2021-04" db="EMBL/GenBank/DDBJ databases">
        <authorList>
            <person name="Gilroy R."/>
        </authorList>
    </citation>
    <scope>NUCLEOTIDE SEQUENCE</scope>
    <source>
        <strain evidence="3">ChiHjej8B7-3636</strain>
    </source>
</reference>
<keyword evidence="2" id="KW-0472">Membrane</keyword>
<feature type="region of interest" description="Disordered" evidence="1">
    <location>
        <begin position="1"/>
        <end position="25"/>
    </location>
</feature>
<dbReference type="Proteomes" id="UP000824220">
    <property type="component" value="Unassembled WGS sequence"/>
</dbReference>
<reference evidence="3" key="1">
    <citation type="journal article" date="2021" name="PeerJ">
        <title>Extensive microbial diversity within the chicken gut microbiome revealed by metagenomics and culture.</title>
        <authorList>
            <person name="Gilroy R."/>
            <person name="Ravi A."/>
            <person name="Getino M."/>
            <person name="Pursley I."/>
            <person name="Horton D.L."/>
            <person name="Alikhan N.F."/>
            <person name="Baker D."/>
            <person name="Gharbi K."/>
            <person name="Hall N."/>
            <person name="Watson M."/>
            <person name="Adriaenssens E.M."/>
            <person name="Foster-Nyarko E."/>
            <person name="Jarju S."/>
            <person name="Secka A."/>
            <person name="Antonio M."/>
            <person name="Oren A."/>
            <person name="Chaudhuri R.R."/>
            <person name="La Ragione R."/>
            <person name="Hildebrand F."/>
            <person name="Pallen M.J."/>
        </authorList>
    </citation>
    <scope>NUCLEOTIDE SEQUENCE</scope>
    <source>
        <strain evidence="3">ChiHjej8B7-3636</strain>
    </source>
</reference>
<sequence>MTNDTLAPPEPPAPQQPSQQSSTVRSGTRALAITIGVLGGGILLLGGAAAAIGAVGSTMFSASGGTGSSSLPVNGVDSLRIDVGAGDVDVAFGSGSEARLDYESNVGEWAFERDGDTLVVSSPRRWFVFFDWIGEQRATLVLPESLEGIDADLEVAAGSLTMDGAFGDIAYDLSAGEIELEGSATTLEAGMSAGSSTIELADLETATFDVSAGSVYGDLTGDAPDAIGIDVAAGSVELQVPDVPYRVSIDRDIGNVESNVEQNNDARRTIDVQMSAGYVSLNAG</sequence>
<feature type="transmembrane region" description="Helical" evidence="2">
    <location>
        <begin position="30"/>
        <end position="55"/>
    </location>
</feature>
<organism evidence="3 4">
    <name type="scientific">Candidatus Microbacterium stercoravium</name>
    <dbReference type="NCBI Taxonomy" id="2838697"/>
    <lineage>
        <taxon>Bacteria</taxon>
        <taxon>Bacillati</taxon>
        <taxon>Actinomycetota</taxon>
        <taxon>Actinomycetes</taxon>
        <taxon>Micrococcales</taxon>
        <taxon>Microbacteriaceae</taxon>
        <taxon>Microbacterium</taxon>
    </lineage>
</organism>
<dbReference type="AlphaFoldDB" id="A0A9D2H656"/>
<evidence type="ECO:0000256" key="1">
    <source>
        <dbReference type="SAM" id="MobiDB-lite"/>
    </source>
</evidence>
<accession>A0A9D2H656</accession>
<protein>
    <recommendedName>
        <fullName evidence="5">Adhesin domain-containing protein</fullName>
    </recommendedName>
</protein>